<evidence type="ECO:0000256" key="2">
    <source>
        <dbReference type="ARBA" id="ARBA00022475"/>
    </source>
</evidence>
<name>A0A7S8IFH9_9CHLR</name>
<evidence type="ECO:0000256" key="7">
    <source>
        <dbReference type="ARBA" id="ARBA00023136"/>
    </source>
</evidence>
<evidence type="ECO:0000313" key="11">
    <source>
        <dbReference type="Proteomes" id="UP000594468"/>
    </source>
</evidence>
<dbReference type="PANTHER" id="PTHR33908:SF11">
    <property type="entry name" value="MEMBRANE PROTEIN"/>
    <property type="match status" value="1"/>
</dbReference>
<keyword evidence="7 8" id="KW-0472">Membrane</keyword>
<evidence type="ECO:0000256" key="3">
    <source>
        <dbReference type="ARBA" id="ARBA00022676"/>
    </source>
</evidence>
<keyword evidence="6 8" id="KW-1133">Transmembrane helix</keyword>
<proteinExistence type="predicted"/>
<keyword evidence="3" id="KW-0328">Glycosyltransferase</keyword>
<dbReference type="InterPro" id="IPR038731">
    <property type="entry name" value="RgtA/B/C-like"/>
</dbReference>
<dbReference type="Pfam" id="PF13231">
    <property type="entry name" value="PMT_2"/>
    <property type="match status" value="1"/>
</dbReference>
<feature type="transmembrane region" description="Helical" evidence="8">
    <location>
        <begin position="212"/>
        <end position="233"/>
    </location>
</feature>
<gene>
    <name evidence="10" type="ORF">G4Y79_03730</name>
</gene>
<evidence type="ECO:0000256" key="1">
    <source>
        <dbReference type="ARBA" id="ARBA00004651"/>
    </source>
</evidence>
<evidence type="ECO:0000256" key="4">
    <source>
        <dbReference type="ARBA" id="ARBA00022679"/>
    </source>
</evidence>
<dbReference type="RefSeq" id="WP_195171571.1">
    <property type="nucleotide sequence ID" value="NZ_CP062983.1"/>
</dbReference>
<feature type="transmembrane region" description="Helical" evidence="8">
    <location>
        <begin position="78"/>
        <end position="106"/>
    </location>
</feature>
<dbReference type="EMBL" id="CP062983">
    <property type="protein sequence ID" value="QPC83504.1"/>
    <property type="molecule type" value="Genomic_DNA"/>
</dbReference>
<keyword evidence="2" id="KW-1003">Cell membrane</keyword>
<accession>A0A7S8IFH9</accession>
<protein>
    <submittedName>
        <fullName evidence="10">Glycosyltransferase family 39 protein</fullName>
    </submittedName>
</protein>
<feature type="transmembrane region" description="Helical" evidence="8">
    <location>
        <begin position="118"/>
        <end position="135"/>
    </location>
</feature>
<comment type="subcellular location">
    <subcellularLocation>
        <location evidence="1">Cell membrane</location>
        <topology evidence="1">Multi-pass membrane protein</topology>
    </subcellularLocation>
</comment>
<feature type="transmembrane region" description="Helical" evidence="8">
    <location>
        <begin position="284"/>
        <end position="308"/>
    </location>
</feature>
<feature type="transmembrane region" description="Helical" evidence="8">
    <location>
        <begin position="141"/>
        <end position="157"/>
    </location>
</feature>
<dbReference type="GO" id="GO:0009103">
    <property type="term" value="P:lipopolysaccharide biosynthetic process"/>
    <property type="evidence" value="ECO:0007669"/>
    <property type="project" value="UniProtKB-ARBA"/>
</dbReference>
<dbReference type="InterPro" id="IPR050297">
    <property type="entry name" value="LipidA_mod_glycosyltrf_83"/>
</dbReference>
<keyword evidence="4 10" id="KW-0808">Transferase</keyword>
<dbReference type="AlphaFoldDB" id="A0A7S8IFH9"/>
<evidence type="ECO:0000256" key="5">
    <source>
        <dbReference type="ARBA" id="ARBA00022692"/>
    </source>
</evidence>
<feature type="transmembrane region" description="Helical" evidence="8">
    <location>
        <begin position="169"/>
        <end position="200"/>
    </location>
</feature>
<feature type="transmembrane region" description="Helical" evidence="8">
    <location>
        <begin position="320"/>
        <end position="348"/>
    </location>
</feature>
<feature type="domain" description="Glycosyltransferase RgtA/B/C/D-like" evidence="9">
    <location>
        <begin position="73"/>
        <end position="223"/>
    </location>
</feature>
<feature type="transmembrane region" description="Helical" evidence="8">
    <location>
        <begin position="256"/>
        <end position="278"/>
    </location>
</feature>
<organism evidence="10 11">
    <name type="scientific">Phototrophicus methaneseepsis</name>
    <dbReference type="NCBI Taxonomy" id="2710758"/>
    <lineage>
        <taxon>Bacteria</taxon>
        <taxon>Bacillati</taxon>
        <taxon>Chloroflexota</taxon>
        <taxon>Candidatus Thermofontia</taxon>
        <taxon>Phototrophicales</taxon>
        <taxon>Phototrophicaceae</taxon>
        <taxon>Phototrophicus</taxon>
    </lineage>
</organism>
<dbReference type="PANTHER" id="PTHR33908">
    <property type="entry name" value="MANNOSYLTRANSFERASE YKCB-RELATED"/>
    <property type="match status" value="1"/>
</dbReference>
<reference evidence="10 11" key="1">
    <citation type="submission" date="2020-02" db="EMBL/GenBank/DDBJ databases">
        <authorList>
            <person name="Zheng R.K."/>
            <person name="Sun C.M."/>
        </authorList>
    </citation>
    <scope>NUCLEOTIDE SEQUENCE [LARGE SCALE GENOMIC DNA]</scope>
    <source>
        <strain evidence="11">rifampicinis</strain>
    </source>
</reference>
<sequence>MERSLTNRTWLWLVPLLLLCAVLAARLINTDILFVDEYWSIRNAGGARWGPMSPAGIWEQTAEGDPGGMGVLYHLLLAAWYALVGDSVFALRAFSLVFGLLSVALLYRLGRDAFSPRVGLYAAVLMAFSAFFIDYMHEGRAYTLMAFLVILSVWLYVRVSQSHRPPWWGYLALVLSIAAMSYTHYVALAVGGFLGLLHLLRFRPTARWWRTLAALILGAVAFLPWAGITLGVIQRGAGETTRHVTSMQSGQVVEQVLHAFSSGNIGLLLVLLIFAIGVQRLRAGFAWLWLIIVLLAVLIVNAAIPFVVHVRYLIVLWPALALLAALGVHQLAAMGVKPLVVLFVWVLMGTYQSQNPAFISGLFGQIYRAPAAGFNQAIDTVDVLKQEGDMLLAHFMPRETAPFALFPMGYYFDRLGIPYDQPERMNNSFAGGDNEYLSDVNISLDGAQAVWRLTVPEVPVTNRSGVVDFVLRSQYLACGRLLDRVDIQLDLYQQVPDADPTAAYELPAGQLSVFSTRPIVPIAGRLYPALIWQADEAVPQQTYAVSLQLLDEGGQLVQQADYPLPDARPTACNMTPISMAGLPAGDYALYAIVYDRVSGLRMNVNGDDKVLLATIALG</sequence>
<dbReference type="Proteomes" id="UP000594468">
    <property type="component" value="Chromosome"/>
</dbReference>
<keyword evidence="5 8" id="KW-0812">Transmembrane</keyword>
<keyword evidence="11" id="KW-1185">Reference proteome</keyword>
<dbReference type="GO" id="GO:0016763">
    <property type="term" value="F:pentosyltransferase activity"/>
    <property type="evidence" value="ECO:0007669"/>
    <property type="project" value="TreeGrafter"/>
</dbReference>
<evidence type="ECO:0000256" key="8">
    <source>
        <dbReference type="SAM" id="Phobius"/>
    </source>
</evidence>
<evidence type="ECO:0000313" key="10">
    <source>
        <dbReference type="EMBL" id="QPC83504.1"/>
    </source>
</evidence>
<dbReference type="GO" id="GO:0005886">
    <property type="term" value="C:plasma membrane"/>
    <property type="evidence" value="ECO:0007669"/>
    <property type="project" value="UniProtKB-SubCell"/>
</dbReference>
<evidence type="ECO:0000256" key="6">
    <source>
        <dbReference type="ARBA" id="ARBA00022989"/>
    </source>
</evidence>
<dbReference type="KEGG" id="pmet:G4Y79_03730"/>
<evidence type="ECO:0000259" key="9">
    <source>
        <dbReference type="Pfam" id="PF13231"/>
    </source>
</evidence>